<reference evidence="6" key="2">
    <citation type="submission" date="2021-04" db="EMBL/GenBank/DDBJ databases">
        <authorList>
            <person name="Gilroy R."/>
        </authorList>
    </citation>
    <scope>NUCLEOTIDE SEQUENCE</scope>
    <source>
        <strain evidence="6">9264</strain>
    </source>
</reference>
<keyword evidence="2 3" id="KW-0186">Copper</keyword>
<evidence type="ECO:0000256" key="4">
    <source>
        <dbReference type="PIRSR" id="PIRSR603782-2"/>
    </source>
</evidence>
<name>A0A9D2U8X9_9BURK</name>
<gene>
    <name evidence="6" type="ORF">H9906_02005</name>
</gene>
<evidence type="ECO:0000256" key="3">
    <source>
        <dbReference type="PIRSR" id="PIRSR603782-1"/>
    </source>
</evidence>
<feature type="domain" description="Thioredoxin" evidence="5">
    <location>
        <begin position="40"/>
        <end position="198"/>
    </location>
</feature>
<dbReference type="PROSITE" id="PS51257">
    <property type="entry name" value="PROKAR_LIPOPROTEIN"/>
    <property type="match status" value="1"/>
</dbReference>
<accession>A0A9D2U8X9</accession>
<dbReference type="PANTHER" id="PTHR12151">
    <property type="entry name" value="ELECTRON TRANSPORT PROTIN SCO1/SENC FAMILY MEMBER"/>
    <property type="match status" value="1"/>
</dbReference>
<dbReference type="Proteomes" id="UP000823889">
    <property type="component" value="Unassembled WGS sequence"/>
</dbReference>
<dbReference type="EMBL" id="DWUQ01000039">
    <property type="protein sequence ID" value="HJD43789.1"/>
    <property type="molecule type" value="Genomic_DNA"/>
</dbReference>
<dbReference type="CDD" id="cd02968">
    <property type="entry name" value="SCO"/>
    <property type="match status" value="1"/>
</dbReference>
<dbReference type="FunFam" id="3.40.30.10:FF:000013">
    <property type="entry name" value="Blast:Protein SCO1 homolog, mitochondrial"/>
    <property type="match status" value="1"/>
</dbReference>
<dbReference type="GO" id="GO:0046872">
    <property type="term" value="F:metal ion binding"/>
    <property type="evidence" value="ECO:0007669"/>
    <property type="project" value="UniProtKB-KW"/>
</dbReference>
<feature type="binding site" evidence="3">
    <location>
        <position position="79"/>
    </location>
    <ligand>
        <name>Cu cation</name>
        <dbReference type="ChEBI" id="CHEBI:23378"/>
    </ligand>
</feature>
<proteinExistence type="inferred from homology"/>
<comment type="similarity">
    <text evidence="1">Belongs to the SCO1/2 family.</text>
</comment>
<dbReference type="InterPro" id="IPR003782">
    <property type="entry name" value="SCO1/SenC"/>
</dbReference>
<comment type="caution">
    <text evidence="6">The sequence shown here is derived from an EMBL/GenBank/DDBJ whole genome shotgun (WGS) entry which is preliminary data.</text>
</comment>
<dbReference type="InterPro" id="IPR013766">
    <property type="entry name" value="Thioredoxin_domain"/>
</dbReference>
<evidence type="ECO:0000256" key="2">
    <source>
        <dbReference type="ARBA" id="ARBA00023008"/>
    </source>
</evidence>
<evidence type="ECO:0000259" key="5">
    <source>
        <dbReference type="PROSITE" id="PS51352"/>
    </source>
</evidence>
<dbReference type="Pfam" id="PF02630">
    <property type="entry name" value="SCO1-SenC"/>
    <property type="match status" value="1"/>
</dbReference>
<reference evidence="6" key="1">
    <citation type="journal article" date="2021" name="PeerJ">
        <title>Extensive microbial diversity within the chicken gut microbiome revealed by metagenomics and culture.</title>
        <authorList>
            <person name="Gilroy R."/>
            <person name="Ravi A."/>
            <person name="Getino M."/>
            <person name="Pursley I."/>
            <person name="Horton D.L."/>
            <person name="Alikhan N.F."/>
            <person name="Baker D."/>
            <person name="Gharbi K."/>
            <person name="Hall N."/>
            <person name="Watson M."/>
            <person name="Adriaenssens E.M."/>
            <person name="Foster-Nyarko E."/>
            <person name="Jarju S."/>
            <person name="Secka A."/>
            <person name="Antonio M."/>
            <person name="Oren A."/>
            <person name="Chaudhuri R.R."/>
            <person name="La Ragione R."/>
            <person name="Hildebrand F."/>
            <person name="Pallen M.J."/>
        </authorList>
    </citation>
    <scope>NUCLEOTIDE SEQUENCE</scope>
    <source>
        <strain evidence="6">9264</strain>
    </source>
</reference>
<keyword evidence="4" id="KW-1015">Disulfide bond</keyword>
<sequence length="198" mass="21733">MKLFIRYLPRFLFVTILSVATLGLVGCGEEDQPDFIGTNITGSKLGQDLAMQDSATGELITASDLKGKVSVVFFGYTQCPDICPTSLSQLAGALDQLGDQADEVNAWLISVDPERDTPEILTEYAKVFSPHIRALTGSPEQLQQTAQSFKAVYIKTLSPTPQHYSMDHSASFYVFDRDGEARVLLNNDATPDELQHDI</sequence>
<feature type="disulfide bond" description="Redox-active" evidence="4">
    <location>
        <begin position="79"/>
        <end position="83"/>
    </location>
</feature>
<organism evidence="6 7">
    <name type="scientific">Candidatus Paenalcaligenes intestinipullorum</name>
    <dbReference type="NCBI Taxonomy" id="2838718"/>
    <lineage>
        <taxon>Bacteria</taxon>
        <taxon>Pseudomonadati</taxon>
        <taxon>Pseudomonadota</taxon>
        <taxon>Betaproteobacteria</taxon>
        <taxon>Burkholderiales</taxon>
        <taxon>Alcaligenaceae</taxon>
        <taxon>Paenalcaligenes</taxon>
    </lineage>
</organism>
<evidence type="ECO:0000313" key="6">
    <source>
        <dbReference type="EMBL" id="HJD43789.1"/>
    </source>
</evidence>
<protein>
    <submittedName>
        <fullName evidence="6">SCO family protein</fullName>
    </submittedName>
</protein>
<dbReference type="Gene3D" id="3.40.30.10">
    <property type="entry name" value="Glutaredoxin"/>
    <property type="match status" value="1"/>
</dbReference>
<dbReference type="PANTHER" id="PTHR12151:SF25">
    <property type="entry name" value="LINALOOL DEHYDRATASE_ISOMERASE DOMAIN-CONTAINING PROTEIN"/>
    <property type="match status" value="1"/>
</dbReference>
<keyword evidence="3" id="KW-0479">Metal-binding</keyword>
<feature type="binding site" evidence="3">
    <location>
        <position position="83"/>
    </location>
    <ligand>
        <name>Cu cation</name>
        <dbReference type="ChEBI" id="CHEBI:23378"/>
    </ligand>
</feature>
<dbReference type="AlphaFoldDB" id="A0A9D2U8X9"/>
<evidence type="ECO:0000313" key="7">
    <source>
        <dbReference type="Proteomes" id="UP000823889"/>
    </source>
</evidence>
<dbReference type="SUPFAM" id="SSF52833">
    <property type="entry name" value="Thioredoxin-like"/>
    <property type="match status" value="1"/>
</dbReference>
<dbReference type="PROSITE" id="PS51352">
    <property type="entry name" value="THIOREDOXIN_2"/>
    <property type="match status" value="1"/>
</dbReference>
<evidence type="ECO:0000256" key="1">
    <source>
        <dbReference type="ARBA" id="ARBA00010996"/>
    </source>
</evidence>
<feature type="binding site" evidence="3">
    <location>
        <position position="168"/>
    </location>
    <ligand>
        <name>Cu cation</name>
        <dbReference type="ChEBI" id="CHEBI:23378"/>
    </ligand>
</feature>
<dbReference type="InterPro" id="IPR036249">
    <property type="entry name" value="Thioredoxin-like_sf"/>
</dbReference>